<dbReference type="Proteomes" id="UP000579153">
    <property type="component" value="Unassembled WGS sequence"/>
</dbReference>
<accession>A0A7W9L985</accession>
<dbReference type="EMBL" id="JACHMB010000001">
    <property type="protein sequence ID" value="MBB5775334.1"/>
    <property type="molecule type" value="Genomic_DNA"/>
</dbReference>
<dbReference type="AlphaFoldDB" id="A0A7W9L985"/>
<sequence length="107" mass="12070">MNAQPVISRGRSNRLPEIEWKPSPGSMTCEKGWVGSGLLFSIVDYHHKLVLYPRLFGRDGIAMKSETFEVAQSMERTRAKAHARAEEMLSDFLSDVLAPRARQKHAS</sequence>
<organism evidence="1 2">
    <name type="scientific">Nonomuraea jabiensis</name>
    <dbReference type="NCBI Taxonomy" id="882448"/>
    <lineage>
        <taxon>Bacteria</taxon>
        <taxon>Bacillati</taxon>
        <taxon>Actinomycetota</taxon>
        <taxon>Actinomycetes</taxon>
        <taxon>Streptosporangiales</taxon>
        <taxon>Streptosporangiaceae</taxon>
        <taxon>Nonomuraea</taxon>
    </lineage>
</organism>
<name>A0A7W9L985_9ACTN</name>
<keyword evidence="2" id="KW-1185">Reference proteome</keyword>
<protein>
    <submittedName>
        <fullName evidence="1">Uncharacterized protein</fullName>
    </submittedName>
</protein>
<comment type="caution">
    <text evidence="1">The sequence shown here is derived from an EMBL/GenBank/DDBJ whole genome shotgun (WGS) entry which is preliminary data.</text>
</comment>
<reference evidence="1 2" key="1">
    <citation type="submission" date="2020-08" db="EMBL/GenBank/DDBJ databases">
        <title>Sequencing the genomes of 1000 actinobacteria strains.</title>
        <authorList>
            <person name="Klenk H.-P."/>
        </authorList>
    </citation>
    <scope>NUCLEOTIDE SEQUENCE [LARGE SCALE GENOMIC DNA]</scope>
    <source>
        <strain evidence="1 2">DSM 45507</strain>
    </source>
</reference>
<evidence type="ECO:0000313" key="2">
    <source>
        <dbReference type="Proteomes" id="UP000579153"/>
    </source>
</evidence>
<proteinExistence type="predicted"/>
<dbReference type="RefSeq" id="WP_185069038.1">
    <property type="nucleotide sequence ID" value="NZ_JACHMB010000001.1"/>
</dbReference>
<gene>
    <name evidence="1" type="ORF">HD596_002090</name>
</gene>
<evidence type="ECO:0000313" key="1">
    <source>
        <dbReference type="EMBL" id="MBB5775334.1"/>
    </source>
</evidence>